<dbReference type="Proteomes" id="UP000499080">
    <property type="component" value="Unassembled WGS sequence"/>
</dbReference>
<gene>
    <name evidence="1" type="ORF">AVEN_201406_1</name>
</gene>
<dbReference type="AlphaFoldDB" id="A0A4Y2WLN3"/>
<organism evidence="1 2">
    <name type="scientific">Araneus ventricosus</name>
    <name type="common">Orbweaver spider</name>
    <name type="synonym">Epeira ventricosa</name>
    <dbReference type="NCBI Taxonomy" id="182803"/>
    <lineage>
        <taxon>Eukaryota</taxon>
        <taxon>Metazoa</taxon>
        <taxon>Ecdysozoa</taxon>
        <taxon>Arthropoda</taxon>
        <taxon>Chelicerata</taxon>
        <taxon>Arachnida</taxon>
        <taxon>Araneae</taxon>
        <taxon>Araneomorphae</taxon>
        <taxon>Entelegynae</taxon>
        <taxon>Araneoidea</taxon>
        <taxon>Araneidae</taxon>
        <taxon>Araneus</taxon>
    </lineage>
</organism>
<protein>
    <submittedName>
        <fullName evidence="1">Uncharacterized protein</fullName>
    </submittedName>
</protein>
<reference evidence="1 2" key="1">
    <citation type="journal article" date="2019" name="Sci. Rep.">
        <title>Orb-weaving spider Araneus ventricosus genome elucidates the spidroin gene catalogue.</title>
        <authorList>
            <person name="Kono N."/>
            <person name="Nakamura H."/>
            <person name="Ohtoshi R."/>
            <person name="Moran D.A.P."/>
            <person name="Shinohara A."/>
            <person name="Yoshida Y."/>
            <person name="Fujiwara M."/>
            <person name="Mori M."/>
            <person name="Tomita M."/>
            <person name="Arakawa K."/>
        </authorList>
    </citation>
    <scope>NUCLEOTIDE SEQUENCE [LARGE SCALE GENOMIC DNA]</scope>
</reference>
<evidence type="ECO:0000313" key="1">
    <source>
        <dbReference type="EMBL" id="GBO37576.1"/>
    </source>
</evidence>
<sequence>MKTFLQKSHHNVSKCSPLAQQRWRKRKVKFAITFRTISAEMDSPYATPRSPIQARPACGWDASELGNVFQCAPQKKIVTESNPANLEANPYLHQ</sequence>
<proteinExistence type="predicted"/>
<accession>A0A4Y2WLN3</accession>
<name>A0A4Y2WLN3_ARAVE</name>
<evidence type="ECO:0000313" key="2">
    <source>
        <dbReference type="Proteomes" id="UP000499080"/>
    </source>
</evidence>
<dbReference type="EMBL" id="BGPR01062067">
    <property type="protein sequence ID" value="GBO37576.1"/>
    <property type="molecule type" value="Genomic_DNA"/>
</dbReference>
<comment type="caution">
    <text evidence="1">The sequence shown here is derived from an EMBL/GenBank/DDBJ whole genome shotgun (WGS) entry which is preliminary data.</text>
</comment>
<keyword evidence="2" id="KW-1185">Reference proteome</keyword>